<organism evidence="1">
    <name type="scientific">Cotesia sesamiae Kitale bracovirus</name>
    <dbReference type="NCBI Taxonomy" id="452648"/>
    <lineage>
        <taxon>Viruses</taxon>
        <taxon>Viruses incertae sedis</taxon>
        <taxon>Polydnaviriformidae</taxon>
        <taxon>Bracoviriform</taxon>
        <taxon>Cotesia sesamiae bracovirus</taxon>
    </lineage>
</organism>
<name>S0DL16_9VIRU</name>
<reference evidence="1" key="1">
    <citation type="journal article" date="2013" name="PLoS ONE">
        <title>Adaptive selection on bracovirus genomes drives the specialization of cotesia parasitoid wasps.</title>
        <authorList>
            <person name="Jancek S."/>
            <person name="Bezier A."/>
            <person name="Gayral P."/>
            <person name="Paillusson C."/>
            <person name="Kaiser L."/>
            <person name="Dupas S."/>
            <person name="Le Ru B.P."/>
            <person name="Barbe V."/>
            <person name="Periquet G."/>
            <person name="Drezen J.-M."/>
            <person name="Herniou E.A."/>
        </authorList>
    </citation>
    <scope>NUCLEOTIDE SEQUENCE</scope>
    <source>
        <strain evidence="1">Kitale</strain>
    </source>
</reference>
<proteinExistence type="predicted"/>
<accession>S0DL16</accession>
<evidence type="ECO:0000313" key="1">
    <source>
        <dbReference type="EMBL" id="CCQ19246.1"/>
    </source>
</evidence>
<dbReference type="EMBL" id="HF562927">
    <property type="protein sequence ID" value="CCQ19246.1"/>
    <property type="molecule type" value="Genomic_DNA"/>
</dbReference>
<sequence>MTTVTKIKRFFNQLGCVGFKDSTESNKDSDLKTGYLGDPDVSGDFEYLRTRRRWSRILFTSKTEESSFYGGIALKLLVSQGKCDLKICDLSCCHSK</sequence>
<protein>
    <submittedName>
        <fullName evidence="1">Uncharacterized protein</fullName>
    </submittedName>
</protein>
<gene>
    <name evidence="1" type="primary">bv10</name>
    <name evidence="1" type="ORF">CSKBV_32.4</name>
</gene>